<comment type="subcellular location">
    <subcellularLocation>
        <location evidence="2">Membrane</location>
    </subcellularLocation>
</comment>
<dbReference type="InterPro" id="IPR003661">
    <property type="entry name" value="HisK_dim/P_dom"/>
</dbReference>
<evidence type="ECO:0000256" key="4">
    <source>
        <dbReference type="ARBA" id="ARBA00022553"/>
    </source>
</evidence>
<dbReference type="SMART" id="SM00387">
    <property type="entry name" value="HATPase_c"/>
    <property type="match status" value="1"/>
</dbReference>
<evidence type="ECO:0000256" key="3">
    <source>
        <dbReference type="ARBA" id="ARBA00012438"/>
    </source>
</evidence>
<keyword evidence="6 11" id="KW-0418">Kinase</keyword>
<name>A0A2Y9BJZ5_9FIRM</name>
<evidence type="ECO:0000256" key="5">
    <source>
        <dbReference type="ARBA" id="ARBA00022679"/>
    </source>
</evidence>
<evidence type="ECO:0000313" key="11">
    <source>
        <dbReference type="EMBL" id="PWJ23106.1"/>
    </source>
</evidence>
<dbReference type="Gene3D" id="6.10.340.10">
    <property type="match status" value="1"/>
</dbReference>
<dbReference type="PROSITE" id="PS50109">
    <property type="entry name" value="HIS_KIN"/>
    <property type="match status" value="1"/>
</dbReference>
<dbReference type="CDD" id="cd00075">
    <property type="entry name" value="HATPase"/>
    <property type="match status" value="1"/>
</dbReference>
<dbReference type="PANTHER" id="PTHR45453">
    <property type="entry name" value="PHOSPHATE REGULON SENSOR PROTEIN PHOR"/>
    <property type="match status" value="1"/>
</dbReference>
<gene>
    <name evidence="11" type="ORF">A8806_11540</name>
</gene>
<sequence length="490" mass="55021">MYIQSGELVIISRGSFHFRFNSKFLKSLRFCIIELLLVVSIVPCFAAYNGIIKSYESRAVSLRTAEIQNQCTILSNQLNSYNYLADTSSEVINASLTQLTNIYNGRVMIVDNDLQVVKDTYSLDEGKTIVSEDVIRCMKGHSTNFYDKENRYIAVTSPVMEGDSERISGVILASVSTDTIEDSLEILRTKGSAIIGIVIILMLGISLFIAGRIVRPLRRITESIADVSEGYDDEVLHVNTFTETKQLSEAFNKMLGRLKQLDQSREEFVSNVSHELKTPLTSMKVLADSLLAQEDVPIELYQEFMGDIAKEIDRENDIITDLLSLVKMDKTAKDLHIKSVNINELLELILKRLKPIAETKNVEVVLESFRPVTAEIDEVKLTLAFSNLVENAIKYNHEGGWVHVSLNADHKYFYVKVADSGIGIPEEDQVHIFERFYRVDKSHSREMGGTGLGLAIARNAVIIHRGSVKIYSNEGEGTTFTVRIPLTYVA</sequence>
<dbReference type="Pfam" id="PF02518">
    <property type="entry name" value="HATPase_c"/>
    <property type="match status" value="1"/>
</dbReference>
<feature type="domain" description="HAMP" evidence="10">
    <location>
        <begin position="211"/>
        <end position="263"/>
    </location>
</feature>
<dbReference type="GO" id="GO:0000155">
    <property type="term" value="F:phosphorelay sensor kinase activity"/>
    <property type="evidence" value="ECO:0007669"/>
    <property type="project" value="InterPro"/>
</dbReference>
<evidence type="ECO:0000313" key="12">
    <source>
        <dbReference type="Proteomes" id="UP000245845"/>
    </source>
</evidence>
<dbReference type="SUPFAM" id="SSF47384">
    <property type="entry name" value="Homodimeric domain of signal transducing histidine kinase"/>
    <property type="match status" value="1"/>
</dbReference>
<evidence type="ECO:0000256" key="6">
    <source>
        <dbReference type="ARBA" id="ARBA00022777"/>
    </source>
</evidence>
<dbReference type="Proteomes" id="UP000245845">
    <property type="component" value="Unassembled WGS sequence"/>
</dbReference>
<dbReference type="GO" id="GO:0016036">
    <property type="term" value="P:cellular response to phosphate starvation"/>
    <property type="evidence" value="ECO:0007669"/>
    <property type="project" value="TreeGrafter"/>
</dbReference>
<keyword evidence="7" id="KW-0902">Two-component regulatory system</keyword>
<keyword evidence="8" id="KW-0812">Transmembrane</keyword>
<keyword evidence="12" id="KW-1185">Reference proteome</keyword>
<evidence type="ECO:0000259" key="9">
    <source>
        <dbReference type="PROSITE" id="PS50109"/>
    </source>
</evidence>
<dbReference type="EMBL" id="QGDL01000015">
    <property type="protein sequence ID" value="PWJ23106.1"/>
    <property type="molecule type" value="Genomic_DNA"/>
</dbReference>
<dbReference type="InterPro" id="IPR050351">
    <property type="entry name" value="BphY/WalK/GraS-like"/>
</dbReference>
<dbReference type="PANTHER" id="PTHR45453:SF1">
    <property type="entry name" value="PHOSPHATE REGULON SENSOR PROTEIN PHOR"/>
    <property type="match status" value="1"/>
</dbReference>
<accession>A0A2Y9BJZ5</accession>
<reference evidence="11 12" key="1">
    <citation type="submission" date="2018-05" db="EMBL/GenBank/DDBJ databases">
        <title>The Hungate 1000. A catalogue of reference genomes from the rumen microbiome.</title>
        <authorList>
            <person name="Kelly W."/>
        </authorList>
    </citation>
    <scope>NUCLEOTIDE SEQUENCE [LARGE SCALE GENOMIC DNA]</scope>
    <source>
        <strain evidence="11 12">NLAE-zl-C242</strain>
    </source>
</reference>
<proteinExistence type="predicted"/>
<dbReference type="InterPro" id="IPR005467">
    <property type="entry name" value="His_kinase_dom"/>
</dbReference>
<protein>
    <recommendedName>
        <fullName evidence="3">histidine kinase</fullName>
        <ecNumber evidence="3">2.7.13.3</ecNumber>
    </recommendedName>
</protein>
<feature type="transmembrane region" description="Helical" evidence="8">
    <location>
        <begin position="193"/>
        <end position="214"/>
    </location>
</feature>
<organism evidence="11 12">
    <name type="scientific">Faecalicatena orotica</name>
    <dbReference type="NCBI Taxonomy" id="1544"/>
    <lineage>
        <taxon>Bacteria</taxon>
        <taxon>Bacillati</taxon>
        <taxon>Bacillota</taxon>
        <taxon>Clostridia</taxon>
        <taxon>Lachnospirales</taxon>
        <taxon>Lachnospiraceae</taxon>
        <taxon>Faecalicatena</taxon>
    </lineage>
</organism>
<keyword evidence="5" id="KW-0808">Transferase</keyword>
<dbReference type="Pfam" id="PF00672">
    <property type="entry name" value="HAMP"/>
    <property type="match status" value="1"/>
</dbReference>
<dbReference type="GO" id="GO:0004721">
    <property type="term" value="F:phosphoprotein phosphatase activity"/>
    <property type="evidence" value="ECO:0007669"/>
    <property type="project" value="TreeGrafter"/>
</dbReference>
<dbReference type="InterPro" id="IPR003594">
    <property type="entry name" value="HATPase_dom"/>
</dbReference>
<dbReference type="FunFam" id="3.30.565.10:FF:000006">
    <property type="entry name" value="Sensor histidine kinase WalK"/>
    <property type="match status" value="1"/>
</dbReference>
<dbReference type="CDD" id="cd00082">
    <property type="entry name" value="HisKA"/>
    <property type="match status" value="1"/>
</dbReference>
<comment type="catalytic activity">
    <reaction evidence="1">
        <text>ATP + protein L-histidine = ADP + protein N-phospho-L-histidine.</text>
        <dbReference type="EC" id="2.7.13.3"/>
    </reaction>
</comment>
<dbReference type="RefSeq" id="WP_109733100.1">
    <property type="nucleotide sequence ID" value="NZ_BAAACK010000024.1"/>
</dbReference>
<evidence type="ECO:0000256" key="2">
    <source>
        <dbReference type="ARBA" id="ARBA00004370"/>
    </source>
</evidence>
<evidence type="ECO:0000259" key="10">
    <source>
        <dbReference type="PROSITE" id="PS50885"/>
    </source>
</evidence>
<dbReference type="InterPro" id="IPR003660">
    <property type="entry name" value="HAMP_dom"/>
</dbReference>
<dbReference type="SMART" id="SM00388">
    <property type="entry name" value="HisKA"/>
    <property type="match status" value="1"/>
</dbReference>
<dbReference type="PRINTS" id="PR00344">
    <property type="entry name" value="BCTRLSENSOR"/>
</dbReference>
<dbReference type="SMART" id="SM00304">
    <property type="entry name" value="HAMP"/>
    <property type="match status" value="1"/>
</dbReference>
<keyword evidence="4" id="KW-0597">Phosphoprotein</keyword>
<dbReference type="CDD" id="cd06225">
    <property type="entry name" value="HAMP"/>
    <property type="match status" value="1"/>
</dbReference>
<dbReference type="InterPro" id="IPR036097">
    <property type="entry name" value="HisK_dim/P_sf"/>
</dbReference>
<dbReference type="AlphaFoldDB" id="A0A2Y9BJZ5"/>
<evidence type="ECO:0000256" key="1">
    <source>
        <dbReference type="ARBA" id="ARBA00000085"/>
    </source>
</evidence>
<feature type="domain" description="Histidine kinase" evidence="9">
    <location>
        <begin position="271"/>
        <end position="488"/>
    </location>
</feature>
<dbReference type="InterPro" id="IPR036890">
    <property type="entry name" value="HATPase_C_sf"/>
</dbReference>
<dbReference type="InterPro" id="IPR004358">
    <property type="entry name" value="Sig_transdc_His_kin-like_C"/>
</dbReference>
<comment type="caution">
    <text evidence="11">The sequence shown here is derived from an EMBL/GenBank/DDBJ whole genome shotgun (WGS) entry which is preliminary data.</text>
</comment>
<keyword evidence="8" id="KW-0472">Membrane</keyword>
<evidence type="ECO:0000256" key="7">
    <source>
        <dbReference type="ARBA" id="ARBA00023012"/>
    </source>
</evidence>
<dbReference type="GO" id="GO:0005886">
    <property type="term" value="C:plasma membrane"/>
    <property type="evidence" value="ECO:0007669"/>
    <property type="project" value="TreeGrafter"/>
</dbReference>
<dbReference type="Gene3D" id="3.30.565.10">
    <property type="entry name" value="Histidine kinase-like ATPase, C-terminal domain"/>
    <property type="match status" value="1"/>
</dbReference>
<feature type="transmembrane region" description="Helical" evidence="8">
    <location>
        <begin position="27"/>
        <end position="48"/>
    </location>
</feature>
<evidence type="ECO:0000256" key="8">
    <source>
        <dbReference type="SAM" id="Phobius"/>
    </source>
</evidence>
<dbReference type="Pfam" id="PF00512">
    <property type="entry name" value="HisKA"/>
    <property type="match status" value="1"/>
</dbReference>
<dbReference type="PROSITE" id="PS50885">
    <property type="entry name" value="HAMP"/>
    <property type="match status" value="1"/>
</dbReference>
<dbReference type="OrthoDB" id="9813151at2"/>
<dbReference type="EC" id="2.7.13.3" evidence="3"/>
<dbReference type="SUPFAM" id="SSF55874">
    <property type="entry name" value="ATPase domain of HSP90 chaperone/DNA topoisomerase II/histidine kinase"/>
    <property type="match status" value="1"/>
</dbReference>
<keyword evidence="8" id="KW-1133">Transmembrane helix</keyword>
<dbReference type="SUPFAM" id="SSF158472">
    <property type="entry name" value="HAMP domain-like"/>
    <property type="match status" value="1"/>
</dbReference>
<dbReference type="Gene3D" id="1.10.287.130">
    <property type="match status" value="1"/>
</dbReference>